<sequence length="53" mass="6291">MSDMDYKNDIKGGATEWDDNIKTTDIYFMRNESFALNSLHLRICKAKKQKYNQ</sequence>
<reference evidence="1" key="1">
    <citation type="journal article" date="2020" name="Nature">
        <title>Giant virus diversity and host interactions through global metagenomics.</title>
        <authorList>
            <person name="Schulz F."/>
            <person name="Roux S."/>
            <person name="Paez-Espino D."/>
            <person name="Jungbluth S."/>
            <person name="Walsh D.A."/>
            <person name="Denef V.J."/>
            <person name="McMahon K.D."/>
            <person name="Konstantinidis K.T."/>
            <person name="Eloe-Fadrosh E.A."/>
            <person name="Kyrpides N.C."/>
            <person name="Woyke T."/>
        </authorList>
    </citation>
    <scope>NUCLEOTIDE SEQUENCE</scope>
    <source>
        <strain evidence="1">GVMAG-M-3300024302-11</strain>
    </source>
</reference>
<protein>
    <submittedName>
        <fullName evidence="1">Uncharacterized protein</fullName>
    </submittedName>
</protein>
<accession>A0A6C0ITV7</accession>
<dbReference type="EMBL" id="MN740258">
    <property type="protein sequence ID" value="QHT96492.1"/>
    <property type="molecule type" value="Genomic_DNA"/>
</dbReference>
<evidence type="ECO:0000313" key="1">
    <source>
        <dbReference type="EMBL" id="QHT96492.1"/>
    </source>
</evidence>
<organism evidence="1">
    <name type="scientific">viral metagenome</name>
    <dbReference type="NCBI Taxonomy" id="1070528"/>
    <lineage>
        <taxon>unclassified sequences</taxon>
        <taxon>metagenomes</taxon>
        <taxon>organismal metagenomes</taxon>
    </lineage>
</organism>
<dbReference type="AlphaFoldDB" id="A0A6C0ITV7"/>
<proteinExistence type="predicted"/>
<name>A0A6C0ITV7_9ZZZZ</name>